<feature type="domain" description="FAD-binding FR-type" evidence="11">
    <location>
        <begin position="344"/>
        <end position="458"/>
    </location>
</feature>
<accession>A0A5N5X4C2</accession>
<dbReference type="PANTHER" id="PTHR32361">
    <property type="entry name" value="FERRIC/CUPRIC REDUCTASE TRANSMEMBRANE COMPONENT"/>
    <property type="match status" value="1"/>
</dbReference>
<evidence type="ECO:0000256" key="10">
    <source>
        <dbReference type="SAM" id="Phobius"/>
    </source>
</evidence>
<sequence length="661" mass="74952">MLSPRHAHDIPSSGPGVEQHWGYYSRQLPCTSDAGKCAYLDTVYHSHDLSVLYSAILWAVILGIVFLCFIGHYCNPISRKYTSSCVSKEGETDHRAQSSLYRLRRSLASIYHRHFLQENLTPIFGRTPRFNILVLAILTGYLTIFTFAGIVYKAWYSPVPGRPELRNTRIGLGPWADRIGVLAYALTPLAVLLGSKESLLSLCTGIPYHHFNFLHRWLGYIIYIQSALHTLGWVVVEGKMYQPQPETWNTFVAQEYIIWGFVAMILLSFLVLHSTKWAIRLTGYEFFRKAHYVVAMIYVGACWGHWEQLSCWMIASLVVWLLDRSVRLLRTFFTHFGPHSSQTYSFWGLHVPKARMTSFPNDEDGDVVRLDFDHDHGAWEIGQHFYLCFPSLSVWQSHPMTPSSVPGGSKQSHTYIIRAKKGLTKELARIARQPQVSFTETLSTSIVLSGPYGQSIVDNDLHCSDDINLFCVAGGTGVTFVLPILQAIVLNRFFASRRSLVELAWIVRRKSDMRWLSAELEALRNAAQSCTHFRVRVYVTREDDRANIRNSFTPTYITNSEIKRPLSTLSHETFRSSGNPFAVHCLRPGNSGTSVHPDIPADLTDFVQRTIQGPTRVIASGPTGLVSSLRTTVASLNDPGQVWKGNERYDVELVHDDRLEY</sequence>
<dbReference type="GO" id="GO:0005886">
    <property type="term" value="C:plasma membrane"/>
    <property type="evidence" value="ECO:0007669"/>
    <property type="project" value="TreeGrafter"/>
</dbReference>
<evidence type="ECO:0000256" key="1">
    <source>
        <dbReference type="ARBA" id="ARBA00004141"/>
    </source>
</evidence>
<evidence type="ECO:0000256" key="9">
    <source>
        <dbReference type="ARBA" id="ARBA00023136"/>
    </source>
</evidence>
<evidence type="ECO:0000313" key="13">
    <source>
        <dbReference type="Proteomes" id="UP000326565"/>
    </source>
</evidence>
<evidence type="ECO:0000313" key="12">
    <source>
        <dbReference type="EMBL" id="KAB8075546.1"/>
    </source>
</evidence>
<dbReference type="SFLD" id="SFLDS00052">
    <property type="entry name" value="Ferric_Reductase_Domain"/>
    <property type="match status" value="1"/>
</dbReference>
<evidence type="ECO:0000256" key="2">
    <source>
        <dbReference type="ARBA" id="ARBA00006278"/>
    </source>
</evidence>
<dbReference type="InterPro" id="IPR051410">
    <property type="entry name" value="Ferric/Cupric_Reductase"/>
</dbReference>
<dbReference type="SFLD" id="SFLDG01168">
    <property type="entry name" value="Ferric_reductase_subgroup_(FRE"/>
    <property type="match status" value="1"/>
</dbReference>
<dbReference type="Pfam" id="PF08022">
    <property type="entry name" value="FAD_binding_8"/>
    <property type="match status" value="1"/>
</dbReference>
<name>A0A5N5X4C2_9EURO</name>
<dbReference type="Pfam" id="PF01794">
    <property type="entry name" value="Ferric_reduct"/>
    <property type="match status" value="1"/>
</dbReference>
<keyword evidence="13" id="KW-1185">Reference proteome</keyword>
<protein>
    <submittedName>
        <fullName evidence="12">Ferric reductase like transmembrane component-domain-containing protein</fullName>
    </submittedName>
</protein>
<keyword evidence="4 10" id="KW-0812">Transmembrane</keyword>
<dbReference type="GO" id="GO:0006879">
    <property type="term" value="P:intracellular iron ion homeostasis"/>
    <property type="evidence" value="ECO:0007669"/>
    <property type="project" value="TreeGrafter"/>
</dbReference>
<dbReference type="PANTHER" id="PTHR32361:SF3">
    <property type="entry name" value="REDUCTASE, PUTATIVE (AFU_ORTHOLOGUE AFUA_6G13750)-RELATED"/>
    <property type="match status" value="1"/>
</dbReference>
<feature type="transmembrane region" description="Helical" evidence="10">
    <location>
        <begin position="467"/>
        <end position="490"/>
    </location>
</feature>
<feature type="transmembrane region" description="Helical" evidence="10">
    <location>
        <begin position="256"/>
        <end position="274"/>
    </location>
</feature>
<evidence type="ECO:0000256" key="4">
    <source>
        <dbReference type="ARBA" id="ARBA00022692"/>
    </source>
</evidence>
<keyword evidence="7" id="KW-0560">Oxidoreductase</keyword>
<comment type="subcellular location">
    <subcellularLocation>
        <location evidence="1">Membrane</location>
        <topology evidence="1">Multi-pass membrane protein</topology>
    </subcellularLocation>
</comment>
<dbReference type="Proteomes" id="UP000326565">
    <property type="component" value="Unassembled WGS sequence"/>
</dbReference>
<dbReference type="SUPFAM" id="SSF52343">
    <property type="entry name" value="Ferredoxin reductase-like, C-terminal NADP-linked domain"/>
    <property type="match status" value="1"/>
</dbReference>
<feature type="transmembrane region" description="Helical" evidence="10">
    <location>
        <begin position="217"/>
        <end position="236"/>
    </location>
</feature>
<comment type="similarity">
    <text evidence="2">Belongs to the ferric reductase (FRE) family.</text>
</comment>
<feature type="transmembrane region" description="Helical" evidence="10">
    <location>
        <begin position="51"/>
        <end position="74"/>
    </location>
</feature>
<dbReference type="EMBL" id="ML732193">
    <property type="protein sequence ID" value="KAB8075546.1"/>
    <property type="molecule type" value="Genomic_DNA"/>
</dbReference>
<keyword evidence="3" id="KW-0813">Transport</keyword>
<evidence type="ECO:0000256" key="6">
    <source>
        <dbReference type="ARBA" id="ARBA00022989"/>
    </source>
</evidence>
<dbReference type="InterPro" id="IPR013112">
    <property type="entry name" value="FAD-bd_8"/>
</dbReference>
<dbReference type="OrthoDB" id="167398at2759"/>
<dbReference type="CDD" id="cd06186">
    <property type="entry name" value="NOX_Duox_like_FAD_NADP"/>
    <property type="match status" value="1"/>
</dbReference>
<reference evidence="12 13" key="1">
    <citation type="submission" date="2019-04" db="EMBL/GenBank/DDBJ databases">
        <title>Friends and foes A comparative genomics study of 23 Aspergillus species from section Flavi.</title>
        <authorList>
            <consortium name="DOE Joint Genome Institute"/>
            <person name="Kjaerbolling I."/>
            <person name="Vesth T."/>
            <person name="Frisvad J.C."/>
            <person name="Nybo J.L."/>
            <person name="Theobald S."/>
            <person name="Kildgaard S."/>
            <person name="Isbrandt T."/>
            <person name="Kuo A."/>
            <person name="Sato A."/>
            <person name="Lyhne E.K."/>
            <person name="Kogle M.E."/>
            <person name="Wiebenga A."/>
            <person name="Kun R.S."/>
            <person name="Lubbers R.J."/>
            <person name="Makela M.R."/>
            <person name="Barry K."/>
            <person name="Chovatia M."/>
            <person name="Clum A."/>
            <person name="Daum C."/>
            <person name="Haridas S."/>
            <person name="He G."/>
            <person name="LaButti K."/>
            <person name="Lipzen A."/>
            <person name="Mondo S."/>
            <person name="Riley R."/>
            <person name="Salamov A."/>
            <person name="Simmons B.A."/>
            <person name="Magnuson J.K."/>
            <person name="Henrissat B."/>
            <person name="Mortensen U.H."/>
            <person name="Larsen T.O."/>
            <person name="Devries R.P."/>
            <person name="Grigoriev I.V."/>
            <person name="Machida M."/>
            <person name="Baker S.E."/>
            <person name="Andersen M.R."/>
        </authorList>
    </citation>
    <scope>NUCLEOTIDE SEQUENCE [LARGE SCALE GENOMIC DNA]</scope>
    <source>
        <strain evidence="12 13">CBS 151.66</strain>
    </source>
</reference>
<evidence type="ECO:0000256" key="8">
    <source>
        <dbReference type="ARBA" id="ARBA00023065"/>
    </source>
</evidence>
<dbReference type="PROSITE" id="PS51384">
    <property type="entry name" value="FAD_FR"/>
    <property type="match status" value="1"/>
</dbReference>
<evidence type="ECO:0000256" key="7">
    <source>
        <dbReference type="ARBA" id="ARBA00023002"/>
    </source>
</evidence>
<feature type="transmembrane region" description="Helical" evidence="10">
    <location>
        <begin position="175"/>
        <end position="196"/>
    </location>
</feature>
<dbReference type="InterPro" id="IPR013130">
    <property type="entry name" value="Fe3_Rdtase_TM_dom"/>
</dbReference>
<dbReference type="Pfam" id="PF08030">
    <property type="entry name" value="NAD_binding_6"/>
    <property type="match status" value="1"/>
</dbReference>
<dbReference type="Gene3D" id="3.40.50.80">
    <property type="entry name" value="Nucleotide-binding domain of ferredoxin-NADP reductase (FNR) module"/>
    <property type="match status" value="1"/>
</dbReference>
<keyword evidence="8" id="KW-0406">Ion transport</keyword>
<keyword evidence="5" id="KW-0249">Electron transport</keyword>
<dbReference type="InterPro" id="IPR013121">
    <property type="entry name" value="Fe_red_NAD-bd_6"/>
</dbReference>
<gene>
    <name evidence="12" type="ORF">BDV29DRAFT_200845</name>
</gene>
<evidence type="ECO:0000259" key="11">
    <source>
        <dbReference type="PROSITE" id="PS51384"/>
    </source>
</evidence>
<dbReference type="GO" id="GO:0015677">
    <property type="term" value="P:copper ion import"/>
    <property type="evidence" value="ECO:0007669"/>
    <property type="project" value="TreeGrafter"/>
</dbReference>
<keyword evidence="6 10" id="KW-1133">Transmembrane helix</keyword>
<dbReference type="GO" id="GO:0006826">
    <property type="term" value="P:iron ion transport"/>
    <property type="evidence" value="ECO:0007669"/>
    <property type="project" value="TreeGrafter"/>
</dbReference>
<feature type="transmembrane region" description="Helical" evidence="10">
    <location>
        <begin position="132"/>
        <end position="155"/>
    </location>
</feature>
<dbReference type="AlphaFoldDB" id="A0A5N5X4C2"/>
<evidence type="ECO:0000256" key="3">
    <source>
        <dbReference type="ARBA" id="ARBA00022448"/>
    </source>
</evidence>
<dbReference type="InterPro" id="IPR039261">
    <property type="entry name" value="FNR_nucleotide-bd"/>
</dbReference>
<proteinExistence type="inferred from homology"/>
<dbReference type="InterPro" id="IPR017927">
    <property type="entry name" value="FAD-bd_FR_type"/>
</dbReference>
<keyword evidence="9 10" id="KW-0472">Membrane</keyword>
<dbReference type="GO" id="GO:0000293">
    <property type="term" value="F:ferric-chelate reductase activity"/>
    <property type="evidence" value="ECO:0007669"/>
    <property type="project" value="UniProtKB-ARBA"/>
</dbReference>
<organism evidence="12 13">
    <name type="scientific">Aspergillus leporis</name>
    <dbReference type="NCBI Taxonomy" id="41062"/>
    <lineage>
        <taxon>Eukaryota</taxon>
        <taxon>Fungi</taxon>
        <taxon>Dikarya</taxon>
        <taxon>Ascomycota</taxon>
        <taxon>Pezizomycotina</taxon>
        <taxon>Eurotiomycetes</taxon>
        <taxon>Eurotiomycetidae</taxon>
        <taxon>Eurotiales</taxon>
        <taxon>Aspergillaceae</taxon>
        <taxon>Aspergillus</taxon>
        <taxon>Aspergillus subgen. Circumdati</taxon>
    </lineage>
</organism>
<evidence type="ECO:0000256" key="5">
    <source>
        <dbReference type="ARBA" id="ARBA00022982"/>
    </source>
</evidence>